<accession>A0AAE4FQV7</accession>
<keyword evidence="1" id="KW-1133">Transmembrane helix</keyword>
<evidence type="ECO:0000256" key="1">
    <source>
        <dbReference type="SAM" id="Phobius"/>
    </source>
</evidence>
<keyword evidence="1" id="KW-0812">Transmembrane</keyword>
<organism evidence="2 3">
    <name type="scientific">Pseudocalidococcus azoricus BACA0444</name>
    <dbReference type="NCBI Taxonomy" id="2918990"/>
    <lineage>
        <taxon>Bacteria</taxon>
        <taxon>Bacillati</taxon>
        <taxon>Cyanobacteriota</taxon>
        <taxon>Cyanophyceae</taxon>
        <taxon>Acaryochloridales</taxon>
        <taxon>Thermosynechococcaceae</taxon>
        <taxon>Pseudocalidococcus</taxon>
        <taxon>Pseudocalidococcus azoricus</taxon>
    </lineage>
</organism>
<evidence type="ECO:0000313" key="2">
    <source>
        <dbReference type="EMBL" id="MDS3859867.1"/>
    </source>
</evidence>
<feature type="transmembrane region" description="Helical" evidence="1">
    <location>
        <begin position="12"/>
        <end position="32"/>
    </location>
</feature>
<dbReference type="AlphaFoldDB" id="A0AAE4FQV7"/>
<dbReference type="RefSeq" id="WP_322877168.1">
    <property type="nucleotide sequence ID" value="NZ_JAVMIP010000002.1"/>
</dbReference>
<reference evidence="3" key="1">
    <citation type="submission" date="2023-07" db="EMBL/GenBank/DDBJ databases">
        <authorList>
            <person name="Luz R."/>
            <person name="Cordeiro R."/>
            <person name="Fonseca A."/>
            <person name="Goncalves V."/>
        </authorList>
    </citation>
    <scope>NUCLEOTIDE SEQUENCE [LARGE SCALE GENOMIC DNA]</scope>
    <source>
        <strain evidence="3">BACA0444</strain>
    </source>
</reference>
<feature type="transmembrane region" description="Helical" evidence="1">
    <location>
        <begin position="52"/>
        <end position="71"/>
    </location>
</feature>
<proteinExistence type="predicted"/>
<gene>
    <name evidence="2" type="ORF">RIF25_03500</name>
</gene>
<comment type="caution">
    <text evidence="2">The sequence shown here is derived from an EMBL/GenBank/DDBJ whole genome shotgun (WGS) entry which is preliminary data.</text>
</comment>
<evidence type="ECO:0000313" key="3">
    <source>
        <dbReference type="Proteomes" id="UP001268256"/>
    </source>
</evidence>
<keyword evidence="3" id="KW-1185">Reference proteome</keyword>
<name>A0AAE4FQV7_9CYAN</name>
<dbReference type="Proteomes" id="UP001268256">
    <property type="component" value="Unassembled WGS sequence"/>
</dbReference>
<sequence>MLEVIGRWVNWVLVANSFLIFFGFAWFVVGLLGRSLDIPLGFDLWLRLWEPFFTPALGLFMGGAILSGILGQVKKRWPGSSQPPKA</sequence>
<dbReference type="EMBL" id="JAVMIP010000002">
    <property type="protein sequence ID" value="MDS3859867.1"/>
    <property type="molecule type" value="Genomic_DNA"/>
</dbReference>
<protein>
    <submittedName>
        <fullName evidence="2">Uncharacterized protein</fullName>
    </submittedName>
</protein>
<keyword evidence="1" id="KW-0472">Membrane</keyword>